<dbReference type="InterPro" id="IPR032675">
    <property type="entry name" value="LRR_dom_sf"/>
</dbReference>
<dbReference type="SMART" id="SM00369">
    <property type="entry name" value="LRR_TYP"/>
    <property type="match status" value="8"/>
</dbReference>
<reference evidence="13 14" key="1">
    <citation type="submission" date="2018-09" db="EMBL/GenBank/DDBJ databases">
        <title>A high-quality reference genome of wild soybean provides a powerful tool to mine soybean genomes.</title>
        <authorList>
            <person name="Xie M."/>
            <person name="Chung C.Y.L."/>
            <person name="Li M.-W."/>
            <person name="Wong F.-L."/>
            <person name="Chan T.-F."/>
            <person name="Lam H.-M."/>
        </authorList>
    </citation>
    <scope>NUCLEOTIDE SEQUENCE [LARGE SCALE GENOMIC DNA]</scope>
    <source>
        <strain evidence="14">cv. W05</strain>
        <tissue evidence="13">Hypocotyl of etiolated seedlings</tissue>
    </source>
</reference>
<keyword evidence="10 13" id="KW-0675">Receptor</keyword>
<evidence type="ECO:0000256" key="8">
    <source>
        <dbReference type="ARBA" id="ARBA00022989"/>
    </source>
</evidence>
<keyword evidence="5" id="KW-0677">Repeat</keyword>
<dbReference type="PANTHER" id="PTHR48053">
    <property type="entry name" value="LEUCINE RICH REPEAT FAMILY PROTEIN, EXPRESSED"/>
    <property type="match status" value="1"/>
</dbReference>
<keyword evidence="7" id="KW-0067">ATP-binding</keyword>
<protein>
    <submittedName>
        <fullName evidence="13">LRR receptor-like serine/threonine-protein kinase FLS2</fullName>
    </submittedName>
</protein>
<dbReference type="InterPro" id="IPR001611">
    <property type="entry name" value="Leu-rich_rpt"/>
</dbReference>
<dbReference type="PANTHER" id="PTHR48053:SF152">
    <property type="entry name" value="(WILD MALAYSIAN BANANA) HYPOTHETICAL PROTEIN"/>
    <property type="match status" value="1"/>
</dbReference>
<evidence type="ECO:0000256" key="7">
    <source>
        <dbReference type="ARBA" id="ARBA00022840"/>
    </source>
</evidence>
<dbReference type="Pfam" id="PF00069">
    <property type="entry name" value="Pkinase"/>
    <property type="match status" value="1"/>
</dbReference>
<evidence type="ECO:0000256" key="1">
    <source>
        <dbReference type="ARBA" id="ARBA00004479"/>
    </source>
</evidence>
<proteinExistence type="predicted"/>
<keyword evidence="3 11" id="KW-0812">Transmembrane</keyword>
<dbReference type="GO" id="GO:0004672">
    <property type="term" value="F:protein kinase activity"/>
    <property type="evidence" value="ECO:0007669"/>
    <property type="project" value="InterPro"/>
</dbReference>
<gene>
    <name evidence="13" type="ORF">D0Y65_012141</name>
</gene>
<name>A0A445KMR7_GLYSO</name>
<evidence type="ECO:0000313" key="14">
    <source>
        <dbReference type="Proteomes" id="UP000289340"/>
    </source>
</evidence>
<evidence type="ECO:0000256" key="9">
    <source>
        <dbReference type="ARBA" id="ARBA00023136"/>
    </source>
</evidence>
<dbReference type="FunFam" id="3.80.10.10:FF:000095">
    <property type="entry name" value="LRR receptor-like serine/threonine-protein kinase GSO1"/>
    <property type="match status" value="2"/>
</dbReference>
<comment type="subcellular location">
    <subcellularLocation>
        <location evidence="1">Membrane</location>
        <topology evidence="1">Single-pass type I membrane protein</topology>
    </subcellularLocation>
</comment>
<organism evidence="13 14">
    <name type="scientific">Glycine soja</name>
    <name type="common">Wild soybean</name>
    <dbReference type="NCBI Taxonomy" id="3848"/>
    <lineage>
        <taxon>Eukaryota</taxon>
        <taxon>Viridiplantae</taxon>
        <taxon>Streptophyta</taxon>
        <taxon>Embryophyta</taxon>
        <taxon>Tracheophyta</taxon>
        <taxon>Spermatophyta</taxon>
        <taxon>Magnoliopsida</taxon>
        <taxon>eudicotyledons</taxon>
        <taxon>Gunneridae</taxon>
        <taxon>Pentapetalae</taxon>
        <taxon>rosids</taxon>
        <taxon>fabids</taxon>
        <taxon>Fabales</taxon>
        <taxon>Fabaceae</taxon>
        <taxon>Papilionoideae</taxon>
        <taxon>50 kb inversion clade</taxon>
        <taxon>NPAAA clade</taxon>
        <taxon>indigoferoid/millettioid clade</taxon>
        <taxon>Phaseoleae</taxon>
        <taxon>Glycine</taxon>
        <taxon>Glycine subgen. Soja</taxon>
    </lineage>
</organism>
<dbReference type="PRINTS" id="PR00019">
    <property type="entry name" value="LEURICHRPT"/>
</dbReference>
<dbReference type="InterPro" id="IPR001245">
    <property type="entry name" value="Ser-Thr/Tyr_kinase_cat_dom"/>
</dbReference>
<evidence type="ECO:0000256" key="4">
    <source>
        <dbReference type="ARBA" id="ARBA00022729"/>
    </source>
</evidence>
<keyword evidence="9 11" id="KW-0472">Membrane</keyword>
<dbReference type="PROSITE" id="PS50011">
    <property type="entry name" value="PROTEIN_KINASE_DOM"/>
    <property type="match status" value="1"/>
</dbReference>
<dbReference type="Proteomes" id="UP000289340">
    <property type="component" value="Chromosome 5"/>
</dbReference>
<evidence type="ECO:0000256" key="6">
    <source>
        <dbReference type="ARBA" id="ARBA00022741"/>
    </source>
</evidence>
<keyword evidence="13" id="KW-0808">Transferase</keyword>
<dbReference type="InterPro" id="IPR000719">
    <property type="entry name" value="Prot_kinase_dom"/>
</dbReference>
<feature type="transmembrane region" description="Helical" evidence="11">
    <location>
        <begin position="381"/>
        <end position="404"/>
    </location>
</feature>
<dbReference type="Gene3D" id="3.30.200.20">
    <property type="entry name" value="Phosphorylase Kinase, domain 1"/>
    <property type="match status" value="1"/>
</dbReference>
<dbReference type="Gene3D" id="3.80.10.10">
    <property type="entry name" value="Ribonuclease Inhibitor"/>
    <property type="match status" value="3"/>
</dbReference>
<dbReference type="Pfam" id="PF00560">
    <property type="entry name" value="LRR_1"/>
    <property type="match status" value="3"/>
</dbReference>
<keyword evidence="8 11" id="KW-1133">Transmembrane helix</keyword>
<dbReference type="InterPro" id="IPR003591">
    <property type="entry name" value="Leu-rich_rpt_typical-subtyp"/>
</dbReference>
<evidence type="ECO:0000259" key="12">
    <source>
        <dbReference type="PROSITE" id="PS50011"/>
    </source>
</evidence>
<dbReference type="InterPro" id="IPR011009">
    <property type="entry name" value="Kinase-like_dom_sf"/>
</dbReference>
<dbReference type="SUPFAM" id="SSF52047">
    <property type="entry name" value="RNI-like"/>
    <property type="match status" value="1"/>
</dbReference>
<evidence type="ECO:0000256" key="3">
    <source>
        <dbReference type="ARBA" id="ARBA00022692"/>
    </source>
</evidence>
<sequence length="627" mass="68773">MSQNLLSGELPSNLGDLHNLKSLILGDNFFHGSIPTSIANCTSLVNVTMSVNALSGKIPEGFSRFPNLTFLSLGSNNMTREIPDDLHNCSNLISLSLAMNNFSGLIKSGIQNLSKLIRLQLNVNSFIGSIPPEIGNLNELVTLSLSENKFSGQIPPELSKLSRLQGLSLHDNLLEGTIPDKLFELKDLTKLLLHQNKYVIACFQDMQIYLNLSYNQLVGNVPTELGMLEMIQAIDISDNNLAGFSPKTLTGCRNLSNLDFSGNNISGPIPAKAFSHMDLLESLNLSRYHLEGKILGTLAELDRLSSLDLSQNDLKGIPEGFANLSSLVHLNLSFNQLEGPVPKTGIFAHINASSMMGNQDLCGENFLWPCKEAKHSLSKKCISIIAALGSLAILLLLVLVILILNRDSIVGTSSLSTVYKGQMEDGQVVAVRKLNLQQFSANTDKMFKREANTLSQMRHRNLVKVLGYAWESGKMKALVQEYMENGNLNRIIHDKGVDQSPSNFLLEGEWEAHLSDFGTARILGLHLQDGSTLSSLAVLQGTVGYMAPEFSYMRKVTTKADVFSFGIIVMEFLTKRRPTGLSEEDGLPITLREVVEKALANGIKQLANIVDPLLTWNVGIEEVSRAH</sequence>
<dbReference type="Gene3D" id="1.10.510.10">
    <property type="entry name" value="Transferase(Phosphotransferase) domain 1"/>
    <property type="match status" value="1"/>
</dbReference>
<evidence type="ECO:0000256" key="5">
    <source>
        <dbReference type="ARBA" id="ARBA00022737"/>
    </source>
</evidence>
<evidence type="ECO:0000313" key="13">
    <source>
        <dbReference type="EMBL" id="RZC12206.1"/>
    </source>
</evidence>
<feature type="domain" description="Protein kinase" evidence="12">
    <location>
        <begin position="404"/>
        <end position="627"/>
    </location>
</feature>
<evidence type="ECO:0000256" key="2">
    <source>
        <dbReference type="ARBA" id="ARBA00022614"/>
    </source>
</evidence>
<keyword evidence="6" id="KW-0547">Nucleotide-binding</keyword>
<keyword evidence="2" id="KW-0433">Leucine-rich repeat</keyword>
<keyword evidence="14" id="KW-1185">Reference proteome</keyword>
<keyword evidence="4" id="KW-0732">Signal</keyword>
<dbReference type="AlphaFoldDB" id="A0A445KMR7"/>
<dbReference type="SUPFAM" id="SSF56112">
    <property type="entry name" value="Protein kinase-like (PK-like)"/>
    <property type="match status" value="1"/>
</dbReference>
<keyword evidence="13" id="KW-0418">Kinase</keyword>
<dbReference type="Pfam" id="PF13855">
    <property type="entry name" value="LRR_8"/>
    <property type="match status" value="2"/>
</dbReference>
<dbReference type="GO" id="GO:0005524">
    <property type="term" value="F:ATP binding"/>
    <property type="evidence" value="ECO:0007669"/>
    <property type="project" value="UniProtKB-KW"/>
</dbReference>
<accession>A0A445KMR7</accession>
<evidence type="ECO:0000256" key="10">
    <source>
        <dbReference type="ARBA" id="ARBA00023170"/>
    </source>
</evidence>
<dbReference type="InterPro" id="IPR051716">
    <property type="entry name" value="Plant_RL_S/T_kinase"/>
</dbReference>
<evidence type="ECO:0000256" key="11">
    <source>
        <dbReference type="SAM" id="Phobius"/>
    </source>
</evidence>
<comment type="caution">
    <text evidence="13">The sequence shown here is derived from an EMBL/GenBank/DDBJ whole genome shotgun (WGS) entry which is preliminary data.</text>
</comment>
<dbReference type="Pfam" id="PF07714">
    <property type="entry name" value="PK_Tyr_Ser-Thr"/>
    <property type="match status" value="1"/>
</dbReference>
<dbReference type="GO" id="GO:0016020">
    <property type="term" value="C:membrane"/>
    <property type="evidence" value="ECO:0007669"/>
    <property type="project" value="UniProtKB-SubCell"/>
</dbReference>
<dbReference type="EMBL" id="QZWG01000005">
    <property type="protein sequence ID" value="RZC12206.1"/>
    <property type="molecule type" value="Genomic_DNA"/>
</dbReference>